<dbReference type="Pfam" id="PF12848">
    <property type="entry name" value="ABC_tran_Xtn"/>
    <property type="match status" value="1"/>
</dbReference>
<evidence type="ECO:0000256" key="5">
    <source>
        <dbReference type="SAM" id="SignalP"/>
    </source>
</evidence>
<evidence type="ECO:0000256" key="4">
    <source>
        <dbReference type="SAM" id="MobiDB-lite"/>
    </source>
</evidence>
<dbReference type="GO" id="GO:0055085">
    <property type="term" value="P:transmembrane transport"/>
    <property type="evidence" value="ECO:0007669"/>
    <property type="project" value="InterPro"/>
</dbReference>
<feature type="domain" description="ABC transporter" evidence="6">
    <location>
        <begin position="79"/>
        <end position="333"/>
    </location>
</feature>
<dbReference type="InterPro" id="IPR051309">
    <property type="entry name" value="ABCF_ATPase"/>
</dbReference>
<keyword evidence="3" id="KW-0067">ATP-binding</keyword>
<evidence type="ECO:0000259" key="6">
    <source>
        <dbReference type="PROSITE" id="PS50893"/>
    </source>
</evidence>
<feature type="domain" description="ABC transporter" evidence="6">
    <location>
        <begin position="407"/>
        <end position="665"/>
    </location>
</feature>
<dbReference type="Pfam" id="PF00005">
    <property type="entry name" value="ABC_tran"/>
    <property type="match status" value="2"/>
</dbReference>
<keyword evidence="5" id="KW-0732">Signal</keyword>
<keyword evidence="2" id="KW-0547">Nucleotide-binding</keyword>
<dbReference type="Gene3D" id="3.40.50.300">
    <property type="entry name" value="P-loop containing nucleotide triphosphate hydrolases"/>
    <property type="match status" value="2"/>
</dbReference>
<feature type="region of interest" description="Disordered" evidence="4">
    <location>
        <begin position="667"/>
        <end position="704"/>
    </location>
</feature>
<proteinExistence type="predicted"/>
<dbReference type="GO" id="GO:0016887">
    <property type="term" value="F:ATP hydrolysis activity"/>
    <property type="evidence" value="ECO:0007669"/>
    <property type="project" value="InterPro"/>
</dbReference>
<dbReference type="InterPro" id="IPR003439">
    <property type="entry name" value="ABC_transporter-like_ATP-bd"/>
</dbReference>
<dbReference type="GO" id="GO:0005524">
    <property type="term" value="F:ATP binding"/>
    <property type="evidence" value="ECO:0007669"/>
    <property type="project" value="UniProtKB-KW"/>
</dbReference>
<gene>
    <name evidence="7" type="ORF">Cvel_5753</name>
</gene>
<dbReference type="CDD" id="cd03225">
    <property type="entry name" value="ABC_cobalt_CbiO_domain1"/>
    <property type="match status" value="1"/>
</dbReference>
<dbReference type="GO" id="GO:0016020">
    <property type="term" value="C:membrane"/>
    <property type="evidence" value="ECO:0007669"/>
    <property type="project" value="InterPro"/>
</dbReference>
<evidence type="ECO:0000256" key="2">
    <source>
        <dbReference type="ARBA" id="ARBA00022741"/>
    </source>
</evidence>
<dbReference type="InterPro" id="IPR003593">
    <property type="entry name" value="AAA+_ATPase"/>
</dbReference>
<evidence type="ECO:0000256" key="3">
    <source>
        <dbReference type="ARBA" id="ARBA00022840"/>
    </source>
</evidence>
<dbReference type="EMBL" id="CDMZ01001920">
    <property type="protein sequence ID" value="CEM39281.1"/>
    <property type="molecule type" value="Genomic_DNA"/>
</dbReference>
<dbReference type="PANTHER" id="PTHR42855:SF1">
    <property type="entry name" value="ABC TRANSPORTER DOMAIN-CONTAINING PROTEIN"/>
    <property type="match status" value="1"/>
</dbReference>
<dbReference type="InterPro" id="IPR015856">
    <property type="entry name" value="ABC_transpr_CbiO/EcfA_su"/>
</dbReference>
<dbReference type="SMART" id="SM00382">
    <property type="entry name" value="AAA"/>
    <property type="match status" value="2"/>
</dbReference>
<dbReference type="CDD" id="cd03221">
    <property type="entry name" value="ABCF_EF-3"/>
    <property type="match status" value="1"/>
</dbReference>
<dbReference type="FunFam" id="3.40.50.300:FF:000011">
    <property type="entry name" value="Putative ABC transporter ATP-binding component"/>
    <property type="match status" value="2"/>
</dbReference>
<evidence type="ECO:0000313" key="7">
    <source>
        <dbReference type="EMBL" id="CEM39281.1"/>
    </source>
</evidence>
<evidence type="ECO:0000256" key="1">
    <source>
        <dbReference type="ARBA" id="ARBA00022448"/>
    </source>
</evidence>
<dbReference type="InterPro" id="IPR017871">
    <property type="entry name" value="ABC_transporter-like_CS"/>
</dbReference>
<feature type="signal peptide" evidence="5">
    <location>
        <begin position="1"/>
        <end position="23"/>
    </location>
</feature>
<accession>A0A0G4H6L9</accession>
<reference evidence="7" key="1">
    <citation type="submission" date="2014-11" db="EMBL/GenBank/DDBJ databases">
        <authorList>
            <person name="Otto D Thomas"/>
            <person name="Naeem Raeece"/>
        </authorList>
    </citation>
    <scope>NUCLEOTIDE SEQUENCE</scope>
</reference>
<dbReference type="SUPFAM" id="SSF52540">
    <property type="entry name" value="P-loop containing nucleoside triphosphate hydrolases"/>
    <property type="match status" value="2"/>
</dbReference>
<sequence>MGARMRACVCFLVFLLHLGDGDGLSTGYSPSAFLRSPPKSFRSSEGRLHRPAPSVRLHPLSALKATVQAVDLQDRDPLIFARDISKANDGVNFQFEGLTYTLKRGQKVALVGRNGAGKSTLMQVLSGRLGADSGDVLFQGSPSVIFVEQEPELEAFGETVRETVVSLESPHSLALKELEKANAEATKSPNNMAAKNHLEKALVRAEDLDVWGWESLVEKMVEQLNLKHLMDRPVRQLSGGERKRVALAAALAMKPDVLVLDEPTNHLDVFGIEWLQEQLAGDDTTVLFASHDRRFLNFLADELLELDEGRLMVFRGNYDDYLRTAATRREAESSELQAKQSLLKKELQWMSRQPRARQSRSKKRVEEVENLKAQVKASVQRMKTKERKMNLKAAAVTGSKRLGNTLIEVEDASLAFDEKVILNEVSLTLAKDDRIALVGPNGVGKSTFLKVLMGFQKLDSGSVKKGTTVQVGYYSQQQKDLPHQRVFDYLKGALKASASDEMDERQRALAYEAMMSKSVPVEMAMNNAVALAESGGESGVGDMDREAGVRNLLRIFNFPEARWYGWCDLLSGGEKRRLQLMEVLAQKPNILLMDEPTNDLDLTTITALEAFLETFEGALVISSHDRQFVDRVASSFLALEGEGEVSRYDDCTYDDYMDFVREKEELARKEKEREEKRQRERERAEAEEKRKQQEAEERTKRKEANIYTETAKKMFREQQEMRITQEFEKAKKDREKEEAKQIPKKEAEQKNLKPMRPKETKEFIEISSKLKVLRNRTKNMEKKCKSGELHGRELNALYQKLGDNCSILFRLEEKWFEYAERLEMFGKAELVDQYPSWL</sequence>
<feature type="chain" id="PRO_5005191042" description="ABC transporter domain-containing protein" evidence="5">
    <location>
        <begin position="24"/>
        <end position="838"/>
    </location>
</feature>
<name>A0A0G4H6L9_9ALVE</name>
<dbReference type="AlphaFoldDB" id="A0A0G4H6L9"/>
<organism evidence="7">
    <name type="scientific">Chromera velia CCMP2878</name>
    <dbReference type="NCBI Taxonomy" id="1169474"/>
    <lineage>
        <taxon>Eukaryota</taxon>
        <taxon>Sar</taxon>
        <taxon>Alveolata</taxon>
        <taxon>Colpodellida</taxon>
        <taxon>Chromeraceae</taxon>
        <taxon>Chromera</taxon>
    </lineage>
</organism>
<dbReference type="PhylomeDB" id="A0A0G4H6L9"/>
<dbReference type="PROSITE" id="PS00211">
    <property type="entry name" value="ABC_TRANSPORTER_1"/>
    <property type="match status" value="1"/>
</dbReference>
<dbReference type="InterPro" id="IPR027417">
    <property type="entry name" value="P-loop_NTPase"/>
</dbReference>
<dbReference type="VEuPathDB" id="CryptoDB:Cvel_5753"/>
<keyword evidence="1" id="KW-0813">Transport</keyword>
<feature type="region of interest" description="Disordered" evidence="4">
    <location>
        <begin position="729"/>
        <end position="756"/>
    </location>
</feature>
<dbReference type="InterPro" id="IPR032781">
    <property type="entry name" value="ABC_tran_Xtn"/>
</dbReference>
<dbReference type="PROSITE" id="PS50893">
    <property type="entry name" value="ABC_TRANSPORTER_2"/>
    <property type="match status" value="2"/>
</dbReference>
<dbReference type="PANTHER" id="PTHR42855">
    <property type="entry name" value="ABC TRANSPORTER ATP-BINDING SUBUNIT"/>
    <property type="match status" value="1"/>
</dbReference>
<protein>
    <recommendedName>
        <fullName evidence="6">ABC transporter domain-containing protein</fullName>
    </recommendedName>
</protein>